<feature type="region of interest" description="Disordered" evidence="1">
    <location>
        <begin position="38"/>
        <end position="73"/>
    </location>
</feature>
<name>A0A6D2JVV0_9BRAS</name>
<sequence length="73" mass="7620">MEKPEQCSQEIVDLMPVPGAGPLGPFVPAPPEYAMQLFRNPSGGPNNPPFEGGSGGRGGPAPFLLSPAFRQDN</sequence>
<protein>
    <submittedName>
        <fullName evidence="2">Uncharacterized protein</fullName>
    </submittedName>
</protein>
<reference evidence="2" key="1">
    <citation type="submission" date="2020-01" db="EMBL/GenBank/DDBJ databases">
        <authorList>
            <person name="Mishra B."/>
        </authorList>
    </citation>
    <scope>NUCLEOTIDE SEQUENCE [LARGE SCALE GENOMIC DNA]</scope>
</reference>
<dbReference type="EMBL" id="CACVBM020001315">
    <property type="protein sequence ID" value="CAA7045106.1"/>
    <property type="molecule type" value="Genomic_DNA"/>
</dbReference>
<dbReference type="AlphaFoldDB" id="A0A6D2JVV0"/>
<accession>A0A6D2JVV0</accession>
<evidence type="ECO:0000313" key="3">
    <source>
        <dbReference type="Proteomes" id="UP000467841"/>
    </source>
</evidence>
<dbReference type="Proteomes" id="UP000467841">
    <property type="component" value="Unassembled WGS sequence"/>
</dbReference>
<keyword evidence="3" id="KW-1185">Reference proteome</keyword>
<gene>
    <name evidence="2" type="ORF">MERR_LOCUS32341</name>
</gene>
<dbReference type="OrthoDB" id="342064at2759"/>
<evidence type="ECO:0000313" key="2">
    <source>
        <dbReference type="EMBL" id="CAA7045106.1"/>
    </source>
</evidence>
<organism evidence="2 3">
    <name type="scientific">Microthlaspi erraticum</name>
    <dbReference type="NCBI Taxonomy" id="1685480"/>
    <lineage>
        <taxon>Eukaryota</taxon>
        <taxon>Viridiplantae</taxon>
        <taxon>Streptophyta</taxon>
        <taxon>Embryophyta</taxon>
        <taxon>Tracheophyta</taxon>
        <taxon>Spermatophyta</taxon>
        <taxon>Magnoliopsida</taxon>
        <taxon>eudicotyledons</taxon>
        <taxon>Gunneridae</taxon>
        <taxon>Pentapetalae</taxon>
        <taxon>rosids</taxon>
        <taxon>malvids</taxon>
        <taxon>Brassicales</taxon>
        <taxon>Brassicaceae</taxon>
        <taxon>Coluteocarpeae</taxon>
        <taxon>Microthlaspi</taxon>
    </lineage>
</organism>
<comment type="caution">
    <text evidence="2">The sequence shown here is derived from an EMBL/GenBank/DDBJ whole genome shotgun (WGS) entry which is preliminary data.</text>
</comment>
<evidence type="ECO:0000256" key="1">
    <source>
        <dbReference type="SAM" id="MobiDB-lite"/>
    </source>
</evidence>
<proteinExistence type="predicted"/>